<reference evidence="2 3" key="1">
    <citation type="submission" date="2015-10" db="EMBL/GenBank/DDBJ databases">
        <title>Genome analyses suggest a sexual origin of heterokaryosis in a supposedly ancient asexual fungus.</title>
        <authorList>
            <person name="Ropars J."/>
            <person name="Sedzielewska K."/>
            <person name="Noel J."/>
            <person name="Charron P."/>
            <person name="Farinelli L."/>
            <person name="Marton T."/>
            <person name="Kruger M."/>
            <person name="Pelin A."/>
            <person name="Brachmann A."/>
            <person name="Corradi N."/>
        </authorList>
    </citation>
    <scope>NUCLEOTIDE SEQUENCE [LARGE SCALE GENOMIC DNA]</scope>
    <source>
        <strain evidence="2 3">A4</strain>
    </source>
</reference>
<sequence>MSKIQVGHFYESWAQSVIIVTEELGKRAFNPDRIALISKRSAERKQKGRHIKENSRINPSLSKTSQADVIKGKELPSTRQKEPSMYKV</sequence>
<evidence type="ECO:0000313" key="2">
    <source>
        <dbReference type="EMBL" id="PKY50714.1"/>
    </source>
</evidence>
<evidence type="ECO:0000256" key="1">
    <source>
        <dbReference type="SAM" id="MobiDB-lite"/>
    </source>
</evidence>
<accession>A0A2I1GW10</accession>
<gene>
    <name evidence="2" type="ORF">RhiirA4_467323</name>
</gene>
<feature type="compositionally biased region" description="Polar residues" evidence="1">
    <location>
        <begin position="56"/>
        <end position="67"/>
    </location>
</feature>
<dbReference type="EMBL" id="LLXI01000912">
    <property type="protein sequence ID" value="PKY50714.1"/>
    <property type="molecule type" value="Genomic_DNA"/>
</dbReference>
<proteinExistence type="predicted"/>
<keyword evidence="3" id="KW-1185">Reference proteome</keyword>
<name>A0A2I1GW10_9GLOM</name>
<comment type="caution">
    <text evidence="2">The sequence shown here is derived from an EMBL/GenBank/DDBJ whole genome shotgun (WGS) entry which is preliminary data.</text>
</comment>
<feature type="compositionally biased region" description="Basic and acidic residues" evidence="1">
    <location>
        <begin position="40"/>
        <end position="55"/>
    </location>
</feature>
<organism evidence="2 3">
    <name type="scientific">Rhizophagus irregularis</name>
    <dbReference type="NCBI Taxonomy" id="588596"/>
    <lineage>
        <taxon>Eukaryota</taxon>
        <taxon>Fungi</taxon>
        <taxon>Fungi incertae sedis</taxon>
        <taxon>Mucoromycota</taxon>
        <taxon>Glomeromycotina</taxon>
        <taxon>Glomeromycetes</taxon>
        <taxon>Glomerales</taxon>
        <taxon>Glomeraceae</taxon>
        <taxon>Rhizophagus</taxon>
    </lineage>
</organism>
<dbReference type="Proteomes" id="UP000234323">
    <property type="component" value="Unassembled WGS sequence"/>
</dbReference>
<evidence type="ECO:0000313" key="3">
    <source>
        <dbReference type="Proteomes" id="UP000234323"/>
    </source>
</evidence>
<protein>
    <submittedName>
        <fullName evidence="2">Uncharacterized protein</fullName>
    </submittedName>
</protein>
<feature type="compositionally biased region" description="Basic and acidic residues" evidence="1">
    <location>
        <begin position="70"/>
        <end position="88"/>
    </location>
</feature>
<dbReference type="AlphaFoldDB" id="A0A2I1GW10"/>
<feature type="region of interest" description="Disordered" evidence="1">
    <location>
        <begin position="40"/>
        <end position="88"/>
    </location>
</feature>